<feature type="transmembrane region" description="Helical" evidence="1">
    <location>
        <begin position="20"/>
        <end position="44"/>
    </location>
</feature>
<reference evidence="2" key="1">
    <citation type="journal article" date="2019" name="bioRxiv">
        <title>The Genome of the Zebra Mussel, Dreissena polymorpha: A Resource for Invasive Species Research.</title>
        <authorList>
            <person name="McCartney M.A."/>
            <person name="Auch B."/>
            <person name="Kono T."/>
            <person name="Mallez S."/>
            <person name="Zhang Y."/>
            <person name="Obille A."/>
            <person name="Becker A."/>
            <person name="Abrahante J.E."/>
            <person name="Garbe J."/>
            <person name="Badalamenti J.P."/>
            <person name="Herman A."/>
            <person name="Mangelson H."/>
            <person name="Liachko I."/>
            <person name="Sullivan S."/>
            <person name="Sone E.D."/>
            <person name="Koren S."/>
            <person name="Silverstein K.A.T."/>
            <person name="Beckman K.B."/>
            <person name="Gohl D.M."/>
        </authorList>
    </citation>
    <scope>NUCLEOTIDE SEQUENCE</scope>
    <source>
        <strain evidence="2">Duluth1</strain>
        <tissue evidence="2">Whole animal</tissue>
    </source>
</reference>
<reference evidence="2" key="2">
    <citation type="submission" date="2020-11" db="EMBL/GenBank/DDBJ databases">
        <authorList>
            <person name="McCartney M.A."/>
            <person name="Auch B."/>
            <person name="Kono T."/>
            <person name="Mallez S."/>
            <person name="Becker A."/>
            <person name="Gohl D.M."/>
            <person name="Silverstein K.A.T."/>
            <person name="Koren S."/>
            <person name="Bechman K.B."/>
            <person name="Herman A."/>
            <person name="Abrahante J.E."/>
            <person name="Garbe J."/>
        </authorList>
    </citation>
    <scope>NUCLEOTIDE SEQUENCE</scope>
    <source>
        <strain evidence="2">Duluth1</strain>
        <tissue evidence="2">Whole animal</tissue>
    </source>
</reference>
<evidence type="ECO:0000313" key="3">
    <source>
        <dbReference type="Proteomes" id="UP000828390"/>
    </source>
</evidence>
<evidence type="ECO:0000313" key="2">
    <source>
        <dbReference type="EMBL" id="KAH3822915.1"/>
    </source>
</evidence>
<dbReference type="AlphaFoldDB" id="A0A9D4GWI9"/>
<keyword evidence="1" id="KW-0812">Transmembrane</keyword>
<keyword evidence="3" id="KW-1185">Reference proteome</keyword>
<keyword evidence="1" id="KW-1133">Transmembrane helix</keyword>
<dbReference type="EMBL" id="JAIWYP010000005">
    <property type="protein sequence ID" value="KAH3822915.1"/>
    <property type="molecule type" value="Genomic_DNA"/>
</dbReference>
<keyword evidence="1" id="KW-0472">Membrane</keyword>
<evidence type="ECO:0000256" key="1">
    <source>
        <dbReference type="SAM" id="Phobius"/>
    </source>
</evidence>
<organism evidence="2 3">
    <name type="scientific">Dreissena polymorpha</name>
    <name type="common">Zebra mussel</name>
    <name type="synonym">Mytilus polymorpha</name>
    <dbReference type="NCBI Taxonomy" id="45954"/>
    <lineage>
        <taxon>Eukaryota</taxon>
        <taxon>Metazoa</taxon>
        <taxon>Spiralia</taxon>
        <taxon>Lophotrochozoa</taxon>
        <taxon>Mollusca</taxon>
        <taxon>Bivalvia</taxon>
        <taxon>Autobranchia</taxon>
        <taxon>Heteroconchia</taxon>
        <taxon>Euheterodonta</taxon>
        <taxon>Imparidentia</taxon>
        <taxon>Neoheterodontei</taxon>
        <taxon>Myida</taxon>
        <taxon>Dreissenoidea</taxon>
        <taxon>Dreissenidae</taxon>
        <taxon>Dreissena</taxon>
    </lineage>
</organism>
<sequence>MSVAVSVAGGFAGIKLGMMFPTFFVGSGGALLFYFTASYLFFLTKKKGAKVLIFKIVVSGIGLIVGISFRKQCAFFGPNIGAAILSSMGRLAVRCAYNTTGTAIGKATSRVAVIFTVVSGNIRSFSRRSMSNVKRHVSYIWHRACSLAIRACSNVGRVFSAIFRNT</sequence>
<feature type="transmembrane region" description="Helical" evidence="1">
    <location>
        <begin position="51"/>
        <end position="69"/>
    </location>
</feature>
<proteinExistence type="predicted"/>
<dbReference type="Proteomes" id="UP000828390">
    <property type="component" value="Unassembled WGS sequence"/>
</dbReference>
<name>A0A9D4GWI9_DREPO</name>
<accession>A0A9D4GWI9</accession>
<protein>
    <submittedName>
        <fullName evidence="2">Uncharacterized protein</fullName>
    </submittedName>
</protein>
<comment type="caution">
    <text evidence="2">The sequence shown here is derived from an EMBL/GenBank/DDBJ whole genome shotgun (WGS) entry which is preliminary data.</text>
</comment>
<gene>
    <name evidence="2" type="ORF">DPMN_124709</name>
</gene>